<name>A0A0F3MEW2_ORITS</name>
<evidence type="ECO:0000313" key="2">
    <source>
        <dbReference type="Proteomes" id="UP000033769"/>
    </source>
</evidence>
<comment type="caution">
    <text evidence="1">The sequence shown here is derived from an EMBL/GenBank/DDBJ whole genome shotgun (WGS) entry which is preliminary data.</text>
</comment>
<protein>
    <submittedName>
        <fullName evidence="1">Uncharacterized protein</fullName>
    </submittedName>
</protein>
<dbReference type="EMBL" id="LANO01000001">
    <property type="protein sequence ID" value="KJV54313.1"/>
    <property type="molecule type" value="Genomic_DNA"/>
</dbReference>
<sequence length="168" mass="19424">MKEIAKATNIVAKFSNVSQEFKEGGWLKAFATSEIQDPVLYAHNTNIAIDEKRALEWAIANNYDIKHYDSDIYCDWQQEWLKSNHDKLQKIKQCVLEQEKKIVEFNATDCTIESENHQKSLSNKIDFLSSSKEVLLKSEVSHKFDINQKKEPAVFKLKPKTSQGRSMV</sequence>
<dbReference type="AlphaFoldDB" id="A0A0F3MEW2"/>
<dbReference type="Proteomes" id="UP000033769">
    <property type="component" value="Unassembled WGS sequence"/>
</dbReference>
<proteinExistence type="predicted"/>
<evidence type="ECO:0000313" key="1">
    <source>
        <dbReference type="EMBL" id="KJV54313.1"/>
    </source>
</evidence>
<organism evidence="1 2">
    <name type="scientific">Orientia tsutsugamushi str. Gilliam</name>
    <dbReference type="NCBI Taxonomy" id="1359184"/>
    <lineage>
        <taxon>Bacteria</taxon>
        <taxon>Pseudomonadati</taxon>
        <taxon>Pseudomonadota</taxon>
        <taxon>Alphaproteobacteria</taxon>
        <taxon>Rickettsiales</taxon>
        <taxon>Rickettsiaceae</taxon>
        <taxon>Rickettsieae</taxon>
        <taxon>Orientia</taxon>
    </lineage>
</organism>
<accession>A0A0F3MEW2</accession>
<reference evidence="1 2" key="1">
    <citation type="submission" date="2015-02" db="EMBL/GenBank/DDBJ databases">
        <title>Genome Sequencing of Rickettsiales.</title>
        <authorList>
            <person name="Daugherty S.C."/>
            <person name="Su Q."/>
            <person name="Abolude K."/>
            <person name="Beier-Sexton M."/>
            <person name="Carlyon J.A."/>
            <person name="Carter R."/>
            <person name="Day N.P."/>
            <person name="Dumler S.J."/>
            <person name="Dyachenko V."/>
            <person name="Godinez A."/>
            <person name="Kurtti T.J."/>
            <person name="Lichay M."/>
            <person name="Mullins K.E."/>
            <person name="Ott S."/>
            <person name="Pappas-Brown V."/>
            <person name="Paris D.H."/>
            <person name="Patel P."/>
            <person name="Richards A.L."/>
            <person name="Sadzewicz L."/>
            <person name="Sears K."/>
            <person name="Seidman D."/>
            <person name="Sengamalay N."/>
            <person name="Stenos J."/>
            <person name="Tallon L.J."/>
            <person name="Vincent G."/>
            <person name="Fraser C.M."/>
            <person name="Munderloh U."/>
            <person name="Dunning-Hotopp J.C."/>
        </authorList>
    </citation>
    <scope>NUCLEOTIDE SEQUENCE [LARGE SCALE GENOMIC DNA]</scope>
    <source>
        <strain evidence="1 2">Gilliam</strain>
    </source>
</reference>
<gene>
    <name evidence="1" type="ORF">OTSGILL_0074</name>
</gene>
<dbReference type="PATRIC" id="fig|1359184.3.peg.82"/>